<dbReference type="NCBIfam" id="TIGR01240">
    <property type="entry name" value="mevDPdecarb"/>
    <property type="match status" value="1"/>
</dbReference>
<organism evidence="10 11">
    <name type="scientific">Candidatus Gottesmanbacteria bacterium RIFCSPHIGHO2_01_FULL_40_15</name>
    <dbReference type="NCBI Taxonomy" id="1798376"/>
    <lineage>
        <taxon>Bacteria</taxon>
        <taxon>Candidatus Gottesmaniibacteriota</taxon>
    </lineage>
</organism>
<proteinExistence type="inferred from homology"/>
<dbReference type="Pfam" id="PF22700">
    <property type="entry name" value="MVD-like_N"/>
    <property type="match status" value="1"/>
</dbReference>
<evidence type="ECO:0000313" key="10">
    <source>
        <dbReference type="EMBL" id="OGG07871.1"/>
    </source>
</evidence>
<protein>
    <recommendedName>
        <fullName evidence="2">diphosphomevalonate decarboxylase</fullName>
        <ecNumber evidence="2">4.1.1.33</ecNumber>
    </recommendedName>
</protein>
<comment type="similarity">
    <text evidence="1">Belongs to the diphosphomevalonate decarboxylase family.</text>
</comment>
<dbReference type="PIRSF" id="PIRSF015950">
    <property type="entry name" value="Mev_P_decrbx"/>
    <property type="match status" value="1"/>
</dbReference>
<dbReference type="Pfam" id="PF18376">
    <property type="entry name" value="MDD_C"/>
    <property type="match status" value="1"/>
</dbReference>
<dbReference type="InterPro" id="IPR005935">
    <property type="entry name" value="Mev_decarb"/>
</dbReference>
<evidence type="ECO:0000313" key="11">
    <source>
        <dbReference type="Proteomes" id="UP000177354"/>
    </source>
</evidence>
<accession>A0A1F5Z606</accession>
<sequence length="324" mass="35961">MKATATAYSNNALIKYWGRSNSSLRLPENNSISVNLSGLKTVTTVEFSKKIEKDDININDRSLRAVERVVSHINRIRKLAGIKLPVKVVSRNNFPSSTGLSSSASAFASLTLAGTSALGLRLEESRLSSLARLASGSACRSIPGGFTEWKKGNNHKNSLAYTIFPPEYFQIADIVAVLSYQKKKIPTSQAQNYARSSPFFQSRLKNLPGKIKNLKNAIQKKDFSQFGRLVEAEALELHSIILTSTPPVIYLLPETVSLINLVGQWRKKGLEVYFTLNTGHNLHLLCLKKDLTRLLKQLENVSFIKKLLVNFPAGASFINNNHLF</sequence>
<dbReference type="GO" id="GO:0005524">
    <property type="term" value="F:ATP binding"/>
    <property type="evidence" value="ECO:0007669"/>
    <property type="project" value="UniProtKB-KW"/>
</dbReference>
<feature type="domain" description="Mvd1 C-terminal" evidence="8">
    <location>
        <begin position="174"/>
        <end position="302"/>
    </location>
</feature>
<dbReference type="SUPFAM" id="SSF55060">
    <property type="entry name" value="GHMP Kinase, C-terminal domain"/>
    <property type="match status" value="1"/>
</dbReference>
<dbReference type="EMBL" id="MFJF01000007">
    <property type="protein sequence ID" value="OGG07871.1"/>
    <property type="molecule type" value="Genomic_DNA"/>
</dbReference>
<dbReference type="PANTHER" id="PTHR10977">
    <property type="entry name" value="DIPHOSPHOMEVALONATE DECARBOXYLASE"/>
    <property type="match status" value="1"/>
</dbReference>
<dbReference type="PANTHER" id="PTHR10977:SF3">
    <property type="entry name" value="DIPHOSPHOMEVALONATE DECARBOXYLASE"/>
    <property type="match status" value="1"/>
</dbReference>
<evidence type="ECO:0000256" key="7">
    <source>
        <dbReference type="ARBA" id="ARBA00023239"/>
    </source>
</evidence>
<feature type="domain" description="Diphosphomevalonate decarboxylase-like N-terminal" evidence="9">
    <location>
        <begin position="7"/>
        <end position="160"/>
    </location>
</feature>
<dbReference type="Gene3D" id="3.30.230.10">
    <property type="match status" value="1"/>
</dbReference>
<evidence type="ECO:0000256" key="2">
    <source>
        <dbReference type="ARBA" id="ARBA00012296"/>
    </source>
</evidence>
<dbReference type="Proteomes" id="UP000177354">
    <property type="component" value="Unassembled WGS sequence"/>
</dbReference>
<dbReference type="GO" id="GO:0019287">
    <property type="term" value="P:isopentenyl diphosphate biosynthetic process, mevalonate pathway"/>
    <property type="evidence" value="ECO:0007669"/>
    <property type="project" value="InterPro"/>
</dbReference>
<dbReference type="InterPro" id="IPR014721">
    <property type="entry name" value="Ribsml_uS5_D2-typ_fold_subgr"/>
</dbReference>
<dbReference type="InterPro" id="IPR020568">
    <property type="entry name" value="Ribosomal_Su5_D2-typ_SF"/>
</dbReference>
<gene>
    <name evidence="10" type="ORF">A2777_00475</name>
</gene>
<evidence type="ECO:0000256" key="3">
    <source>
        <dbReference type="ARBA" id="ARBA00022516"/>
    </source>
</evidence>
<dbReference type="InterPro" id="IPR029765">
    <property type="entry name" value="Mev_diP_decarb"/>
</dbReference>
<dbReference type="InterPro" id="IPR041431">
    <property type="entry name" value="Mvd1_C"/>
</dbReference>
<evidence type="ECO:0000256" key="4">
    <source>
        <dbReference type="ARBA" id="ARBA00022741"/>
    </source>
</evidence>
<evidence type="ECO:0000256" key="5">
    <source>
        <dbReference type="ARBA" id="ARBA00022840"/>
    </source>
</evidence>
<dbReference type="GO" id="GO:0004163">
    <property type="term" value="F:diphosphomevalonate decarboxylase activity"/>
    <property type="evidence" value="ECO:0007669"/>
    <property type="project" value="UniProtKB-EC"/>
</dbReference>
<dbReference type="Gene3D" id="3.30.70.890">
    <property type="entry name" value="GHMP kinase, C-terminal domain"/>
    <property type="match status" value="1"/>
</dbReference>
<name>A0A1F5Z606_9BACT</name>
<reference evidence="10 11" key="1">
    <citation type="journal article" date="2016" name="Nat. Commun.">
        <title>Thousands of microbial genomes shed light on interconnected biogeochemical processes in an aquifer system.</title>
        <authorList>
            <person name="Anantharaman K."/>
            <person name="Brown C.T."/>
            <person name="Hug L.A."/>
            <person name="Sharon I."/>
            <person name="Castelle C.J."/>
            <person name="Probst A.J."/>
            <person name="Thomas B.C."/>
            <person name="Singh A."/>
            <person name="Wilkins M.J."/>
            <person name="Karaoz U."/>
            <person name="Brodie E.L."/>
            <person name="Williams K.H."/>
            <person name="Hubbard S.S."/>
            <person name="Banfield J.F."/>
        </authorList>
    </citation>
    <scope>NUCLEOTIDE SEQUENCE [LARGE SCALE GENOMIC DNA]</scope>
</reference>
<keyword evidence="6" id="KW-0443">Lipid metabolism</keyword>
<keyword evidence="7" id="KW-0456">Lyase</keyword>
<keyword evidence="5" id="KW-0067">ATP-binding</keyword>
<evidence type="ECO:0000259" key="9">
    <source>
        <dbReference type="Pfam" id="PF22700"/>
    </source>
</evidence>
<dbReference type="InterPro" id="IPR053859">
    <property type="entry name" value="MVD-like_N"/>
</dbReference>
<dbReference type="GO" id="GO:0005829">
    <property type="term" value="C:cytosol"/>
    <property type="evidence" value="ECO:0007669"/>
    <property type="project" value="InterPro"/>
</dbReference>
<dbReference type="SUPFAM" id="SSF54211">
    <property type="entry name" value="Ribosomal protein S5 domain 2-like"/>
    <property type="match status" value="1"/>
</dbReference>
<evidence type="ECO:0000256" key="1">
    <source>
        <dbReference type="ARBA" id="ARBA00008831"/>
    </source>
</evidence>
<dbReference type="AlphaFoldDB" id="A0A1F5Z606"/>
<evidence type="ECO:0000256" key="6">
    <source>
        <dbReference type="ARBA" id="ARBA00023098"/>
    </source>
</evidence>
<evidence type="ECO:0000259" key="8">
    <source>
        <dbReference type="Pfam" id="PF18376"/>
    </source>
</evidence>
<dbReference type="EC" id="4.1.1.33" evidence="2"/>
<keyword evidence="4" id="KW-0547">Nucleotide-binding</keyword>
<dbReference type="InterPro" id="IPR036554">
    <property type="entry name" value="GHMP_kinase_C_sf"/>
</dbReference>
<keyword evidence="3" id="KW-0444">Lipid biosynthesis</keyword>
<comment type="caution">
    <text evidence="10">The sequence shown here is derived from an EMBL/GenBank/DDBJ whole genome shotgun (WGS) entry which is preliminary data.</text>
</comment>